<gene>
    <name evidence="2" type="ORF">KUF71_004026</name>
</gene>
<evidence type="ECO:0000313" key="3">
    <source>
        <dbReference type="Proteomes" id="UP001219518"/>
    </source>
</evidence>
<accession>A0AAE1GUM5</accession>
<reference evidence="2" key="1">
    <citation type="submission" date="2021-07" db="EMBL/GenBank/DDBJ databases">
        <authorList>
            <person name="Catto M.A."/>
            <person name="Jacobson A."/>
            <person name="Kennedy G."/>
            <person name="Labadie P."/>
            <person name="Hunt B.G."/>
            <person name="Srinivasan R."/>
        </authorList>
    </citation>
    <scope>NUCLEOTIDE SEQUENCE</scope>
    <source>
        <strain evidence="2">PL_HMW_Pooled</strain>
        <tissue evidence="2">Head</tissue>
    </source>
</reference>
<evidence type="ECO:0000256" key="1">
    <source>
        <dbReference type="SAM" id="MobiDB-lite"/>
    </source>
</evidence>
<dbReference type="EMBL" id="JAHWGI010000107">
    <property type="protein sequence ID" value="KAK3909670.1"/>
    <property type="molecule type" value="Genomic_DNA"/>
</dbReference>
<dbReference type="Gene3D" id="3.10.10.10">
    <property type="entry name" value="HIV Type 1 Reverse Transcriptase, subunit A, domain 1"/>
    <property type="match status" value="1"/>
</dbReference>
<dbReference type="Proteomes" id="UP001219518">
    <property type="component" value="Unassembled WGS sequence"/>
</dbReference>
<dbReference type="SUPFAM" id="SSF56672">
    <property type="entry name" value="DNA/RNA polymerases"/>
    <property type="match status" value="1"/>
</dbReference>
<feature type="region of interest" description="Disordered" evidence="1">
    <location>
        <begin position="68"/>
        <end position="87"/>
    </location>
</feature>
<dbReference type="InterPro" id="IPR043502">
    <property type="entry name" value="DNA/RNA_pol_sf"/>
</dbReference>
<protein>
    <submittedName>
        <fullName evidence="2">Polyprotein</fullName>
    </submittedName>
</protein>
<comment type="caution">
    <text evidence="2">The sequence shown here is derived from an EMBL/GenBank/DDBJ whole genome shotgun (WGS) entry which is preliminary data.</text>
</comment>
<keyword evidence="3" id="KW-1185">Reference proteome</keyword>
<evidence type="ECO:0000313" key="2">
    <source>
        <dbReference type="EMBL" id="KAK3909670.1"/>
    </source>
</evidence>
<reference evidence="2" key="2">
    <citation type="journal article" date="2023" name="BMC Genomics">
        <title>Pest status, molecular evolution, and epigenetic factors derived from the genome assembly of Frankliniella fusca, a thysanopteran phytovirus vector.</title>
        <authorList>
            <person name="Catto M.A."/>
            <person name="Labadie P.E."/>
            <person name="Jacobson A.L."/>
            <person name="Kennedy G.G."/>
            <person name="Srinivasan R."/>
            <person name="Hunt B.G."/>
        </authorList>
    </citation>
    <scope>NUCLEOTIDE SEQUENCE</scope>
    <source>
        <strain evidence="2">PL_HMW_Pooled</strain>
    </source>
</reference>
<dbReference type="GO" id="GO:0071897">
    <property type="term" value="P:DNA biosynthetic process"/>
    <property type="evidence" value="ECO:0007669"/>
    <property type="project" value="UniProtKB-ARBA"/>
</dbReference>
<name>A0AAE1GUM5_9NEOP</name>
<proteinExistence type="predicted"/>
<organism evidence="2 3">
    <name type="scientific">Frankliniella fusca</name>
    <dbReference type="NCBI Taxonomy" id="407009"/>
    <lineage>
        <taxon>Eukaryota</taxon>
        <taxon>Metazoa</taxon>
        <taxon>Ecdysozoa</taxon>
        <taxon>Arthropoda</taxon>
        <taxon>Hexapoda</taxon>
        <taxon>Insecta</taxon>
        <taxon>Pterygota</taxon>
        <taxon>Neoptera</taxon>
        <taxon>Paraneoptera</taxon>
        <taxon>Thysanoptera</taxon>
        <taxon>Terebrantia</taxon>
        <taxon>Thripoidea</taxon>
        <taxon>Thripidae</taxon>
        <taxon>Frankliniella</taxon>
    </lineage>
</organism>
<sequence>MYHAFDLAHGYHNLEIHPDDQPKTAIILPEGLGLAHRQFEFTRLSFGLAAAPGAFQYITDRVITPAKEKTPENDLGSEETRVSRDCRKQQQNQVTLVPVQLITQSKNPMDTMEFHDLFSMDRVFSLSFCGLKHFGITPWSQCSIPWRRSAAKEPGAKPPWS</sequence>
<dbReference type="AlphaFoldDB" id="A0AAE1GUM5"/>
<dbReference type="Gene3D" id="3.30.70.270">
    <property type="match status" value="1"/>
</dbReference>
<dbReference type="InterPro" id="IPR043128">
    <property type="entry name" value="Rev_trsase/Diguanyl_cyclase"/>
</dbReference>